<reference evidence="3" key="1">
    <citation type="journal article" date="2016" name="Genome Announc.">
        <title>Draft genome sequences of fungus Aspergillus calidoustus.</title>
        <authorList>
            <person name="Horn F."/>
            <person name="Linde J."/>
            <person name="Mattern D.J."/>
            <person name="Walther G."/>
            <person name="Guthke R."/>
            <person name="Scherlach K."/>
            <person name="Martin K."/>
            <person name="Brakhage A.A."/>
            <person name="Petzke L."/>
            <person name="Valiante V."/>
        </authorList>
    </citation>
    <scope>NUCLEOTIDE SEQUENCE [LARGE SCALE GENOMIC DNA]</scope>
    <source>
        <strain evidence="3">SF006504</strain>
    </source>
</reference>
<dbReference type="OMA" id="NMLFMQK"/>
<feature type="transmembrane region" description="Helical" evidence="1">
    <location>
        <begin position="383"/>
        <end position="405"/>
    </location>
</feature>
<keyword evidence="1" id="KW-0812">Transmembrane</keyword>
<evidence type="ECO:0000313" key="3">
    <source>
        <dbReference type="Proteomes" id="UP000054771"/>
    </source>
</evidence>
<accession>A0A0U5GC58</accession>
<dbReference type="OrthoDB" id="5207033at2759"/>
<evidence type="ECO:0000313" key="2">
    <source>
        <dbReference type="EMBL" id="CEL09307.1"/>
    </source>
</evidence>
<organism evidence="2 3">
    <name type="scientific">Aspergillus calidoustus</name>
    <dbReference type="NCBI Taxonomy" id="454130"/>
    <lineage>
        <taxon>Eukaryota</taxon>
        <taxon>Fungi</taxon>
        <taxon>Dikarya</taxon>
        <taxon>Ascomycota</taxon>
        <taxon>Pezizomycotina</taxon>
        <taxon>Eurotiomycetes</taxon>
        <taxon>Eurotiomycetidae</taxon>
        <taxon>Eurotiales</taxon>
        <taxon>Aspergillaceae</taxon>
        <taxon>Aspergillus</taxon>
        <taxon>Aspergillus subgen. Nidulantes</taxon>
    </lineage>
</organism>
<evidence type="ECO:0000256" key="1">
    <source>
        <dbReference type="SAM" id="Phobius"/>
    </source>
</evidence>
<dbReference type="EMBL" id="CDMC01000013">
    <property type="protein sequence ID" value="CEL09307.1"/>
    <property type="molecule type" value="Genomic_DNA"/>
</dbReference>
<keyword evidence="3" id="KW-1185">Reference proteome</keyword>
<sequence>MAPNVVFGMELDTPMTGLDPGGDVQFKPAACTVAEIIRYPDGKCSDYTHKMLQPGQLEEWVEEKGEFASDTKYCGRVRWIFACTAPTALDSEGNYASSSETLELAMSQETFTSLAQRYQFSGCLDAWRYRATSGSASRKIEYDDAGEVTSSIFTLSLRLSGSFASILSIKHTFITNTSTILALRVSPYDQRLLQRTLEQHSNLIGHALLIPTILIELSLASNMLFMQKIRHELSVVEKATGQHAWLQIPAADAPAHDSELSRLGHAAKIDVLVSYRRIEALSCFLELVKESARQFEEVIGKAFVGSSSRGPRDAYIQWVGDLEQLVKFRMVDLKYSERRVDNQLTAIYGLLAQRDNMVGVSVAIESKKISEASKRDGSALKSLTVLTAVFFPATYIATLFSLPTFDNTPFWLYWVVVVPLTLIIFGSWSCWTVYRQRQIARETIRRDLDEDVELDPERAVLSSNLQHRSGMGSTGSTSFLASTVRQIRSHTRGLNSHGGGADGGVNVVKISELVGRKKGS</sequence>
<dbReference type="Gene3D" id="1.20.58.340">
    <property type="entry name" value="Magnesium transport protein CorA, transmembrane region"/>
    <property type="match status" value="1"/>
</dbReference>
<name>A0A0U5GC58_ASPCI</name>
<dbReference type="AlphaFoldDB" id="A0A0U5GC58"/>
<feature type="transmembrane region" description="Helical" evidence="1">
    <location>
        <begin position="411"/>
        <end position="434"/>
    </location>
</feature>
<keyword evidence="1" id="KW-1133">Transmembrane helix</keyword>
<gene>
    <name evidence="2" type="ORF">ASPCAL12445</name>
</gene>
<dbReference type="STRING" id="454130.A0A0U5GC58"/>
<dbReference type="Proteomes" id="UP000054771">
    <property type="component" value="Unassembled WGS sequence"/>
</dbReference>
<protein>
    <submittedName>
        <fullName evidence="2">Uncharacterized protein</fullName>
    </submittedName>
</protein>
<proteinExistence type="predicted"/>
<feature type="transmembrane region" description="Helical" evidence="1">
    <location>
        <begin position="203"/>
        <end position="225"/>
    </location>
</feature>
<keyword evidence="1" id="KW-0472">Membrane</keyword>